<dbReference type="PANTHER" id="PTHR31302">
    <property type="entry name" value="TRANSMEMBRANE PROTEIN WITH METALLOPHOSPHOESTERASE DOMAIN-RELATED"/>
    <property type="match status" value="1"/>
</dbReference>
<name>A0A330L254_9BACT</name>
<dbReference type="Proteomes" id="UP000248168">
    <property type="component" value="Unassembled WGS sequence"/>
</dbReference>
<dbReference type="AlphaFoldDB" id="A0A330L254"/>
<evidence type="ECO:0000313" key="5">
    <source>
        <dbReference type="Proteomes" id="UP000248168"/>
    </source>
</evidence>
<dbReference type="GO" id="GO:0046872">
    <property type="term" value="F:metal ion binding"/>
    <property type="evidence" value="ECO:0007669"/>
    <property type="project" value="UniProtKB-KW"/>
</dbReference>
<dbReference type="Pfam" id="PF00149">
    <property type="entry name" value="Metallophos"/>
    <property type="match status" value="1"/>
</dbReference>
<dbReference type="PANTHER" id="PTHR31302:SF31">
    <property type="entry name" value="PHOSPHODIESTERASE YAEI"/>
    <property type="match status" value="1"/>
</dbReference>
<dbReference type="InterPro" id="IPR029052">
    <property type="entry name" value="Metallo-depent_PP-like"/>
</dbReference>
<gene>
    <name evidence="4" type="ORF">NITLEN_10906</name>
</gene>
<dbReference type="GO" id="GO:0008758">
    <property type="term" value="F:UDP-2,3-diacylglucosamine hydrolase activity"/>
    <property type="evidence" value="ECO:0007669"/>
    <property type="project" value="TreeGrafter"/>
</dbReference>
<dbReference type="RefSeq" id="WP_121988294.1">
    <property type="nucleotide sequence ID" value="NZ_OUNR01000001.1"/>
</dbReference>
<dbReference type="SUPFAM" id="SSF56300">
    <property type="entry name" value="Metallo-dependent phosphatases"/>
    <property type="match status" value="1"/>
</dbReference>
<dbReference type="OrthoDB" id="9780884at2"/>
<sequence>MRMVHSWPDRVRAFVGAGLSEPFYRLFSLFPQCEIGLSHHAVTRLTFPHRVLAGHRAVHLSDLHLDRYQSRHDLVAGEVKGLEPDWIFITGDLLNVPKGLPHLFRFLAQLRAIAPVYITLGNHDHYSGVPVEQFRDWADRHQITLLINESATIHANGGELALVGVDDPSLHRADLRCLPAQAQHRFTLLLAHAPNILDQMEPQHHANLILCGHSHGGQWRIPGIPTIWLPPGCNGRIAGHHELHGHRLYVNRGLGWSFLPLRWNCRPEIAVIEWTVESAAPAIMAA</sequence>
<dbReference type="EC" id="3.1.-.-" evidence="4"/>
<keyword evidence="5" id="KW-1185">Reference proteome</keyword>
<organism evidence="4 5">
    <name type="scientific">Nitrospira lenta</name>
    <dbReference type="NCBI Taxonomy" id="1436998"/>
    <lineage>
        <taxon>Bacteria</taxon>
        <taxon>Pseudomonadati</taxon>
        <taxon>Nitrospirota</taxon>
        <taxon>Nitrospiria</taxon>
        <taxon>Nitrospirales</taxon>
        <taxon>Nitrospiraceae</taxon>
        <taxon>Nitrospira</taxon>
    </lineage>
</organism>
<dbReference type="EMBL" id="OUNR01000001">
    <property type="protein sequence ID" value="SPP63820.1"/>
    <property type="molecule type" value="Genomic_DNA"/>
</dbReference>
<evidence type="ECO:0000259" key="3">
    <source>
        <dbReference type="Pfam" id="PF00149"/>
    </source>
</evidence>
<dbReference type="GO" id="GO:0016020">
    <property type="term" value="C:membrane"/>
    <property type="evidence" value="ECO:0007669"/>
    <property type="project" value="GOC"/>
</dbReference>
<protein>
    <submittedName>
        <fullName evidence="4">Putative Metallophosphoesterase</fullName>
        <ecNumber evidence="4">3.1.-.-</ecNumber>
    </submittedName>
</protein>
<evidence type="ECO:0000256" key="2">
    <source>
        <dbReference type="ARBA" id="ARBA00022801"/>
    </source>
</evidence>
<accession>A0A330L254</accession>
<dbReference type="InParanoid" id="A0A330L254"/>
<evidence type="ECO:0000256" key="1">
    <source>
        <dbReference type="ARBA" id="ARBA00022723"/>
    </source>
</evidence>
<reference evidence="5" key="1">
    <citation type="submission" date="2018-04" db="EMBL/GenBank/DDBJ databases">
        <authorList>
            <person name="Lucker S."/>
            <person name="Sakoula D."/>
        </authorList>
    </citation>
    <scope>NUCLEOTIDE SEQUENCE [LARGE SCALE GENOMIC DNA]</scope>
</reference>
<keyword evidence="1" id="KW-0479">Metal-binding</keyword>
<feature type="domain" description="Calcineurin-like phosphoesterase" evidence="3">
    <location>
        <begin position="56"/>
        <end position="216"/>
    </location>
</feature>
<keyword evidence="2 4" id="KW-0378">Hydrolase</keyword>
<dbReference type="GO" id="GO:0009245">
    <property type="term" value="P:lipid A biosynthetic process"/>
    <property type="evidence" value="ECO:0007669"/>
    <property type="project" value="TreeGrafter"/>
</dbReference>
<dbReference type="InterPro" id="IPR004843">
    <property type="entry name" value="Calcineurin-like_PHP"/>
</dbReference>
<dbReference type="FunCoup" id="A0A330L254">
    <property type="interactions" value="123"/>
</dbReference>
<dbReference type="InterPro" id="IPR051158">
    <property type="entry name" value="Metallophosphoesterase_sf"/>
</dbReference>
<proteinExistence type="predicted"/>
<evidence type="ECO:0000313" key="4">
    <source>
        <dbReference type="EMBL" id="SPP63820.1"/>
    </source>
</evidence>
<dbReference type="Gene3D" id="3.60.21.10">
    <property type="match status" value="1"/>
</dbReference>